<feature type="region of interest" description="Disordered" evidence="1">
    <location>
        <begin position="73"/>
        <end position="96"/>
    </location>
</feature>
<evidence type="ECO:0000313" key="3">
    <source>
        <dbReference type="Proteomes" id="UP000611640"/>
    </source>
</evidence>
<gene>
    <name evidence="2" type="ORF">Athai_10500</name>
</gene>
<dbReference type="AlphaFoldDB" id="A0A7R7HUX5"/>
<reference evidence="2 3" key="1">
    <citation type="submission" date="2020-08" db="EMBL/GenBank/DDBJ databases">
        <title>Whole genome shotgun sequence of Actinocatenispora thailandica NBRC 105041.</title>
        <authorList>
            <person name="Komaki H."/>
            <person name="Tamura T."/>
        </authorList>
    </citation>
    <scope>NUCLEOTIDE SEQUENCE [LARGE SCALE GENOMIC DNA]</scope>
    <source>
        <strain evidence="2 3">NBRC 105041</strain>
    </source>
</reference>
<dbReference type="EMBL" id="AP023355">
    <property type="protein sequence ID" value="BCJ33547.1"/>
    <property type="molecule type" value="Genomic_DNA"/>
</dbReference>
<name>A0A7R7HUX5_9ACTN</name>
<proteinExistence type="predicted"/>
<evidence type="ECO:0000256" key="1">
    <source>
        <dbReference type="SAM" id="MobiDB-lite"/>
    </source>
</evidence>
<dbReference type="KEGG" id="atl:Athai_10500"/>
<accession>A0A7R7HUX5</accession>
<dbReference type="RefSeq" id="WP_203960418.1">
    <property type="nucleotide sequence ID" value="NZ_AP023355.1"/>
</dbReference>
<keyword evidence="3" id="KW-1185">Reference proteome</keyword>
<feature type="compositionally biased region" description="Basic and acidic residues" evidence="1">
    <location>
        <begin position="77"/>
        <end position="86"/>
    </location>
</feature>
<organism evidence="2 3">
    <name type="scientific">Actinocatenispora thailandica</name>
    <dbReference type="NCBI Taxonomy" id="227318"/>
    <lineage>
        <taxon>Bacteria</taxon>
        <taxon>Bacillati</taxon>
        <taxon>Actinomycetota</taxon>
        <taxon>Actinomycetes</taxon>
        <taxon>Micromonosporales</taxon>
        <taxon>Micromonosporaceae</taxon>
        <taxon>Actinocatenispora</taxon>
    </lineage>
</organism>
<dbReference type="Proteomes" id="UP000611640">
    <property type="component" value="Chromosome"/>
</dbReference>
<evidence type="ECO:0000313" key="2">
    <source>
        <dbReference type="EMBL" id="BCJ33547.1"/>
    </source>
</evidence>
<sequence length="96" mass="10239">MSAVDVTGAMPLPGDQVPISPAVAPLAVGADILTVLWVQHCETPGWAYLTGTWPGGQAARVMVWLDHLVLRRPTPADPDRRVDHGIVRSGRRLPAG</sequence>
<protein>
    <submittedName>
        <fullName evidence="2">Uncharacterized protein</fullName>
    </submittedName>
</protein>